<protein>
    <submittedName>
        <fullName evidence="1">Uncharacterized protein</fullName>
    </submittedName>
</protein>
<accession>A0A517QF97</accession>
<evidence type="ECO:0000313" key="2">
    <source>
        <dbReference type="Proteomes" id="UP000315647"/>
    </source>
</evidence>
<keyword evidence="2" id="KW-1185">Reference proteome</keyword>
<dbReference type="EMBL" id="CP037421">
    <property type="protein sequence ID" value="QDT30312.1"/>
    <property type="molecule type" value="Genomic_DNA"/>
</dbReference>
<name>A0A518AFA7_9PLAN</name>
<sequence length="78" mass="9141">MPFLRARIRLCILAKIYCYILSYINLQKVASNIDTLFCLKSDQGDGFLLPLNPEIPGSVLPLFRRRIRLFQRKTLHFT</sequence>
<accession>A0A518AFA7</accession>
<proteinExistence type="predicted"/>
<evidence type="ECO:0000313" key="1">
    <source>
        <dbReference type="EMBL" id="QDT30312.1"/>
    </source>
</evidence>
<dbReference type="AlphaFoldDB" id="A0A518AFA7"/>
<organism evidence="1 2">
    <name type="scientific">Gimesia panareensis</name>
    <dbReference type="NCBI Taxonomy" id="2527978"/>
    <lineage>
        <taxon>Bacteria</taxon>
        <taxon>Pseudomonadati</taxon>
        <taxon>Planctomycetota</taxon>
        <taxon>Planctomycetia</taxon>
        <taxon>Planctomycetales</taxon>
        <taxon>Planctomycetaceae</taxon>
        <taxon>Gimesia</taxon>
    </lineage>
</organism>
<reference evidence="1 2" key="1">
    <citation type="submission" date="2019-03" db="EMBL/GenBank/DDBJ databases">
        <title>Deep-cultivation of Planctomycetes and their phenomic and genomic characterization uncovers novel biology.</title>
        <authorList>
            <person name="Wiegand S."/>
            <person name="Jogler M."/>
            <person name="Boedeker C."/>
            <person name="Pinto D."/>
            <person name="Vollmers J."/>
            <person name="Rivas-Marin E."/>
            <person name="Kohn T."/>
            <person name="Peeters S.H."/>
            <person name="Heuer A."/>
            <person name="Rast P."/>
            <person name="Oberbeckmann S."/>
            <person name="Bunk B."/>
            <person name="Jeske O."/>
            <person name="Meyerdierks A."/>
            <person name="Storesund J.E."/>
            <person name="Kallscheuer N."/>
            <person name="Luecker S."/>
            <person name="Lage O.M."/>
            <person name="Pohl T."/>
            <person name="Merkel B.J."/>
            <person name="Hornburger P."/>
            <person name="Mueller R.-W."/>
            <person name="Bruemmer F."/>
            <person name="Labrenz M."/>
            <person name="Spormann A.M."/>
            <person name="Op den Camp H."/>
            <person name="Overmann J."/>
            <person name="Amann R."/>
            <person name="Jetten M.S.M."/>
            <person name="Mascher T."/>
            <person name="Medema M.H."/>
            <person name="Devos D.P."/>
            <person name="Kaster A.-K."/>
            <person name="Ovreas L."/>
            <person name="Rohde M."/>
            <person name="Galperin M.Y."/>
            <person name="Jogler C."/>
        </authorList>
    </citation>
    <scope>NUCLEOTIDE SEQUENCE [LARGE SCALE GENOMIC DNA]</scope>
    <source>
        <strain evidence="1 2">Enr10</strain>
    </source>
</reference>
<gene>
    <name evidence="1" type="ORF">Enr10x_56770</name>
</gene>
<dbReference type="Proteomes" id="UP000315647">
    <property type="component" value="Chromosome"/>
</dbReference>